<keyword evidence="3" id="KW-1185">Reference proteome</keyword>
<feature type="region of interest" description="Disordered" evidence="1">
    <location>
        <begin position="375"/>
        <end position="459"/>
    </location>
</feature>
<organism evidence="2 3">
    <name type="scientific">Paraphoma chrysanthemicola</name>
    <dbReference type="NCBI Taxonomy" id="798071"/>
    <lineage>
        <taxon>Eukaryota</taxon>
        <taxon>Fungi</taxon>
        <taxon>Dikarya</taxon>
        <taxon>Ascomycota</taxon>
        <taxon>Pezizomycotina</taxon>
        <taxon>Dothideomycetes</taxon>
        <taxon>Pleosporomycetidae</taxon>
        <taxon>Pleosporales</taxon>
        <taxon>Pleosporineae</taxon>
        <taxon>Phaeosphaeriaceae</taxon>
        <taxon>Paraphoma</taxon>
    </lineage>
</organism>
<feature type="compositionally biased region" description="Pro residues" evidence="1">
    <location>
        <begin position="143"/>
        <end position="155"/>
    </location>
</feature>
<feature type="compositionally biased region" description="Pro residues" evidence="1">
    <location>
        <begin position="326"/>
        <end position="338"/>
    </location>
</feature>
<evidence type="ECO:0000256" key="1">
    <source>
        <dbReference type="SAM" id="MobiDB-lite"/>
    </source>
</evidence>
<protein>
    <submittedName>
        <fullName evidence="2">Uncharacterized protein</fullName>
    </submittedName>
</protein>
<feature type="compositionally biased region" description="Acidic residues" evidence="1">
    <location>
        <begin position="564"/>
        <end position="576"/>
    </location>
</feature>
<accession>A0A8K0VYZ0</accession>
<feature type="region of interest" description="Disordered" evidence="1">
    <location>
        <begin position="53"/>
        <end position="244"/>
    </location>
</feature>
<feature type="region of interest" description="Disordered" evidence="1">
    <location>
        <begin position="1"/>
        <end position="39"/>
    </location>
</feature>
<reference evidence="2" key="1">
    <citation type="journal article" date="2021" name="Nat. Commun.">
        <title>Genetic determinants of endophytism in the Arabidopsis root mycobiome.</title>
        <authorList>
            <person name="Mesny F."/>
            <person name="Miyauchi S."/>
            <person name="Thiergart T."/>
            <person name="Pickel B."/>
            <person name="Atanasova L."/>
            <person name="Karlsson M."/>
            <person name="Huettel B."/>
            <person name="Barry K.W."/>
            <person name="Haridas S."/>
            <person name="Chen C."/>
            <person name="Bauer D."/>
            <person name="Andreopoulos W."/>
            <person name="Pangilinan J."/>
            <person name="LaButti K."/>
            <person name="Riley R."/>
            <person name="Lipzen A."/>
            <person name="Clum A."/>
            <person name="Drula E."/>
            <person name="Henrissat B."/>
            <person name="Kohler A."/>
            <person name="Grigoriev I.V."/>
            <person name="Martin F.M."/>
            <person name="Hacquard S."/>
        </authorList>
    </citation>
    <scope>NUCLEOTIDE SEQUENCE</scope>
    <source>
        <strain evidence="2">MPI-SDFR-AT-0120</strain>
    </source>
</reference>
<name>A0A8K0VYZ0_9PLEO</name>
<feature type="region of interest" description="Disordered" evidence="1">
    <location>
        <begin position="561"/>
        <end position="584"/>
    </location>
</feature>
<dbReference type="AlphaFoldDB" id="A0A8K0VYZ0"/>
<evidence type="ECO:0000313" key="2">
    <source>
        <dbReference type="EMBL" id="KAH7088448.1"/>
    </source>
</evidence>
<evidence type="ECO:0000313" key="3">
    <source>
        <dbReference type="Proteomes" id="UP000813461"/>
    </source>
</evidence>
<sequence length="617" mass="67841">MAGDDKHAPRRSAQTGGDQRRRLVRRSSVSRSRTTPNFNIASIATFEGSEYLGYGANARGGATSDQGQEGTSNLETSQFTMNFYPPTGIPADLRPTTSGALSIHGSASPTPSGGSEPSTKLEGNKKHSRKIKDFVLGSNKQLPSPPQPTPLPPSTPTKAAKLLGVASDPALLASPRSSQHDGSTDSAYDGRVWDIQGLPQQHSTSTLMRPASSNVVTNEYRDSRFREEDIDDDLTKPKNSKSFWSNSKKLTKKMSGYLSSTIRNHPKTPSPFFRSPRLKFYDSPPSSRYLETDFVYSNEQDLDDSYSVGPRRTFAPPFFAQPLLAPPPFAPPPVPEHPVPAANSRRRAKRRGRKAKGLDEMAPITEASYDDISAAYHGGEDTSESDVISSYAQDIPPRSASLQPHLRPGYQTTSQPGEYELQANEMSSGEEDADMTLTEEKEKDVTDDGDDAKWQRPTPVYLRSPLQNVEDRLLDAAEEKLKYTNIKEDSSPEEEDYLVHGSTASLSKAKQSIAAPDDDYTQAATQEDFDRRFAAISKVVSGLKANHEKMKEDFTVIVKKQDEGEIDDDSEDDDDLPSLRSSIDLSEEPTVHIATAMTITRVTPGMVKLVDIPPRRK</sequence>
<feature type="compositionally biased region" description="Polar residues" evidence="1">
    <location>
        <begin position="63"/>
        <end position="81"/>
    </location>
</feature>
<comment type="caution">
    <text evidence="2">The sequence shown here is derived from an EMBL/GenBank/DDBJ whole genome shotgun (WGS) entry which is preliminary data.</text>
</comment>
<feature type="compositionally biased region" description="Basic residues" evidence="1">
    <location>
        <begin position="344"/>
        <end position="355"/>
    </location>
</feature>
<feature type="compositionally biased region" description="Basic and acidic residues" evidence="1">
    <location>
        <begin position="438"/>
        <end position="454"/>
    </location>
</feature>
<dbReference type="EMBL" id="JAGMVJ010000008">
    <property type="protein sequence ID" value="KAH7088448.1"/>
    <property type="molecule type" value="Genomic_DNA"/>
</dbReference>
<dbReference type="Proteomes" id="UP000813461">
    <property type="component" value="Unassembled WGS sequence"/>
</dbReference>
<proteinExistence type="predicted"/>
<gene>
    <name evidence="2" type="ORF">FB567DRAFT_620837</name>
</gene>
<feature type="compositionally biased region" description="Low complexity" evidence="1">
    <location>
        <begin position="105"/>
        <end position="118"/>
    </location>
</feature>
<feature type="compositionally biased region" description="Polar residues" evidence="1">
    <location>
        <begin position="198"/>
        <end position="217"/>
    </location>
</feature>
<dbReference type="OrthoDB" id="3782404at2759"/>
<feature type="region of interest" description="Disordered" evidence="1">
    <location>
        <begin position="326"/>
        <end position="362"/>
    </location>
</feature>
<feature type="region of interest" description="Disordered" evidence="1">
    <location>
        <begin position="483"/>
        <end position="519"/>
    </location>
</feature>